<dbReference type="KEGG" id="alj:G8D99_02715"/>
<organism evidence="1 2">
    <name type="scientific">Acinetobacter lanii</name>
    <dbReference type="NCBI Taxonomy" id="2715163"/>
    <lineage>
        <taxon>Bacteria</taxon>
        <taxon>Pseudomonadati</taxon>
        <taxon>Pseudomonadota</taxon>
        <taxon>Gammaproteobacteria</taxon>
        <taxon>Moraxellales</taxon>
        <taxon>Moraxellaceae</taxon>
        <taxon>Acinetobacter</taxon>
    </lineage>
</organism>
<accession>A0A6G8S1Z5</accession>
<evidence type="ECO:0000313" key="1">
    <source>
        <dbReference type="EMBL" id="QIO08038.1"/>
    </source>
</evidence>
<keyword evidence="2" id="KW-1185">Reference proteome</keyword>
<reference evidence="1 2" key="1">
    <citation type="submission" date="2020-03" db="EMBL/GenBank/DDBJ databases">
        <authorList>
            <person name="Zhu W."/>
        </authorList>
    </citation>
    <scope>NUCLEOTIDE SEQUENCE [LARGE SCALE GENOMIC DNA]</scope>
    <source>
        <strain evidence="1 2">185</strain>
    </source>
</reference>
<dbReference type="RefSeq" id="WP_166322397.1">
    <property type="nucleotide sequence ID" value="NZ_CP049916.1"/>
</dbReference>
<proteinExistence type="predicted"/>
<dbReference type="Proteomes" id="UP000501939">
    <property type="component" value="Chromosome"/>
</dbReference>
<gene>
    <name evidence="1" type="ORF">G8D99_02715</name>
</gene>
<evidence type="ECO:0000313" key="2">
    <source>
        <dbReference type="Proteomes" id="UP000501939"/>
    </source>
</evidence>
<sequence length="405" mass="48413">MKNKEIWIEENILHYNHFNNLETLDIDLMKYAYVHILGGIPYLYIFSDTEHYISTELDDFNHVYRELSQIFNFDDETFFTISKNRIENEKVKIWRKNFAKNYQFLEGDFQDGDFGYEIYTEPKQMLSWDTTYNELETKGYIEYYTSSYGTQYARFKYPVRVEDILINQLELYVDNVIRNRPIQEFYVDLYDNTHSDQSYKELRDFWLNEDIDVDDFGWERDDQCYLRFQFAEGIAASIRYDYDDESTYSDGSTSLHFYNERPYEHFLINENYEKIIEVSELLPFDKSIEINLNHMENDSIKHIPIMIKNLLRDNSGIWFDRKNQKVGFSGTDTALILNNENIKSFTVINYLPGRGPGYSQLTVKTNDADNLDIFTADTHFFDSYVQPLREITGKVVNIPEAYYND</sequence>
<dbReference type="AlphaFoldDB" id="A0A6G8S1Z5"/>
<protein>
    <submittedName>
        <fullName evidence="1">Uncharacterized protein</fullName>
    </submittedName>
</protein>
<name>A0A6G8S1Z5_9GAMM</name>
<dbReference type="EMBL" id="CP049916">
    <property type="protein sequence ID" value="QIO08038.1"/>
    <property type="molecule type" value="Genomic_DNA"/>
</dbReference>